<dbReference type="AlphaFoldDB" id="A0A0P0W8L9"/>
<keyword evidence="4" id="KW-1185">Reference proteome</keyword>
<reference evidence="2" key="4">
    <citation type="journal article" date="2013" name="Plant Cell Physiol.">
        <title>Rice Annotation Project Database (RAP-DB): an integrative and interactive database for rice genomics.</title>
        <authorList>
            <person name="Sakai H."/>
            <person name="Lee S.S."/>
            <person name="Tanaka T."/>
            <person name="Numa H."/>
            <person name="Kim J."/>
            <person name="Kawahara Y."/>
            <person name="Wakimoto H."/>
            <person name="Yang C.C."/>
            <person name="Iwamoto M."/>
            <person name="Abe T."/>
            <person name="Yamada Y."/>
            <person name="Muto A."/>
            <person name="Inokuchi H."/>
            <person name="Ikemura T."/>
            <person name="Matsumoto T."/>
            <person name="Sasaki T."/>
            <person name="Itoh T."/>
        </authorList>
    </citation>
    <scope>NUCLEOTIDE SEQUENCE</scope>
</reference>
<protein>
    <submittedName>
        <fullName evidence="2">Os04g0286400 protein</fullName>
    </submittedName>
</protein>
<sequence>MSRYGASSPPLSLISGCVRWCSPGRDPSLSRLGVVDGSVRRPRGTGWSTHGLARPRGRLRSSSPSPPSCPVVASSCELCSLTQQLFGV</sequence>
<dbReference type="HOGENOM" id="CLU_2473014_0_0_1"/>
<accession>A0A0P0W8L9</accession>
<dbReference type="Proteomes" id="UP000007752">
    <property type="component" value="Chromosome 4"/>
</dbReference>
<gene>
    <name evidence="2" type="ordered locus">Os04g0286400</name>
    <name evidence="3" type="ORF">OsJ_14142</name>
    <name evidence="2" type="ORF">OSNPB_040286400</name>
</gene>
<dbReference type="KEGG" id="dosa:Os04g0286400"/>
<reference evidence="3" key="2">
    <citation type="journal article" date="2005" name="PLoS Biol.">
        <title>The genomes of Oryza sativa: a history of duplications.</title>
        <authorList>
            <person name="Yu J."/>
            <person name="Wang J."/>
            <person name="Lin W."/>
            <person name="Li S."/>
            <person name="Li H."/>
            <person name="Zhou J."/>
            <person name="Ni P."/>
            <person name="Dong W."/>
            <person name="Hu S."/>
            <person name="Zeng C."/>
            <person name="Zhang J."/>
            <person name="Zhang Y."/>
            <person name="Li R."/>
            <person name="Xu Z."/>
            <person name="Li S."/>
            <person name="Li X."/>
            <person name="Zheng H."/>
            <person name="Cong L."/>
            <person name="Lin L."/>
            <person name="Yin J."/>
            <person name="Geng J."/>
            <person name="Li G."/>
            <person name="Shi J."/>
            <person name="Liu J."/>
            <person name="Lv H."/>
            <person name="Li J."/>
            <person name="Wang J."/>
            <person name="Deng Y."/>
            <person name="Ran L."/>
            <person name="Shi X."/>
            <person name="Wang X."/>
            <person name="Wu Q."/>
            <person name="Li C."/>
            <person name="Ren X."/>
            <person name="Wang J."/>
            <person name="Wang X."/>
            <person name="Li D."/>
            <person name="Liu D."/>
            <person name="Zhang X."/>
            <person name="Ji Z."/>
            <person name="Zhao W."/>
            <person name="Sun Y."/>
            <person name="Zhang Z."/>
            <person name="Bao J."/>
            <person name="Han Y."/>
            <person name="Dong L."/>
            <person name="Ji J."/>
            <person name="Chen P."/>
            <person name="Wu S."/>
            <person name="Liu J."/>
            <person name="Xiao Y."/>
            <person name="Bu D."/>
            <person name="Tan J."/>
            <person name="Yang L."/>
            <person name="Ye C."/>
            <person name="Zhang J."/>
            <person name="Xu J."/>
            <person name="Zhou Y."/>
            <person name="Yu Y."/>
            <person name="Zhang B."/>
            <person name="Zhuang S."/>
            <person name="Wei H."/>
            <person name="Liu B."/>
            <person name="Lei M."/>
            <person name="Yu H."/>
            <person name="Li Y."/>
            <person name="Xu H."/>
            <person name="Wei S."/>
            <person name="He X."/>
            <person name="Fang L."/>
            <person name="Zhang Z."/>
            <person name="Zhang Y."/>
            <person name="Huang X."/>
            <person name="Su Z."/>
            <person name="Tong W."/>
            <person name="Li J."/>
            <person name="Tong Z."/>
            <person name="Li S."/>
            <person name="Ye J."/>
            <person name="Wang L."/>
            <person name="Fang L."/>
            <person name="Lei T."/>
            <person name="Chen C."/>
            <person name="Chen H."/>
            <person name="Xu Z."/>
            <person name="Li H."/>
            <person name="Huang H."/>
            <person name="Zhang F."/>
            <person name="Xu H."/>
            <person name="Li N."/>
            <person name="Zhao C."/>
            <person name="Li S."/>
            <person name="Dong L."/>
            <person name="Huang Y."/>
            <person name="Li L."/>
            <person name="Xi Y."/>
            <person name="Qi Q."/>
            <person name="Li W."/>
            <person name="Zhang B."/>
            <person name="Hu W."/>
            <person name="Zhang Y."/>
            <person name="Tian X."/>
            <person name="Jiao Y."/>
            <person name="Liang X."/>
            <person name="Jin J."/>
            <person name="Gao L."/>
            <person name="Zheng W."/>
            <person name="Hao B."/>
            <person name="Liu S."/>
            <person name="Wang W."/>
            <person name="Yuan L."/>
            <person name="Cao M."/>
            <person name="McDermott J."/>
            <person name="Samudrala R."/>
            <person name="Wang J."/>
            <person name="Wong G.K."/>
            <person name="Yang H."/>
        </authorList>
    </citation>
    <scope>NUCLEOTIDE SEQUENCE [LARGE SCALE GENOMIC DNA]</scope>
</reference>
<feature type="region of interest" description="Disordered" evidence="1">
    <location>
        <begin position="43"/>
        <end position="66"/>
    </location>
</feature>
<dbReference type="Proteomes" id="UP000059680">
    <property type="component" value="Chromosome 4"/>
</dbReference>
<organism evidence="3">
    <name type="scientific">Oryza sativa subsp. japonica</name>
    <name type="common">Rice</name>
    <dbReference type="NCBI Taxonomy" id="39947"/>
    <lineage>
        <taxon>Eukaryota</taxon>
        <taxon>Viridiplantae</taxon>
        <taxon>Streptophyta</taxon>
        <taxon>Embryophyta</taxon>
        <taxon>Tracheophyta</taxon>
        <taxon>Spermatophyta</taxon>
        <taxon>Magnoliopsida</taxon>
        <taxon>Liliopsida</taxon>
        <taxon>Poales</taxon>
        <taxon>Poaceae</taxon>
        <taxon>BOP clade</taxon>
        <taxon>Oryzoideae</taxon>
        <taxon>Oryzeae</taxon>
        <taxon>Oryzinae</taxon>
        <taxon>Oryza</taxon>
        <taxon>Oryza sativa</taxon>
    </lineage>
</organism>
<evidence type="ECO:0000256" key="1">
    <source>
        <dbReference type="SAM" id="MobiDB-lite"/>
    </source>
</evidence>
<evidence type="ECO:0000313" key="3">
    <source>
        <dbReference type="EMBL" id="EEE60678.1"/>
    </source>
</evidence>
<dbReference type="Gramene" id="Os04t0286400-01">
    <property type="protein sequence ID" value="Os04t0286400-01"/>
    <property type="gene ID" value="Os04g0286400"/>
</dbReference>
<dbReference type="EMBL" id="CM000141">
    <property type="protein sequence ID" value="EEE60678.1"/>
    <property type="molecule type" value="Genomic_DNA"/>
</dbReference>
<reference evidence="2" key="6">
    <citation type="submission" date="2015-10" db="EMBL/GenBank/DDBJ databases">
        <authorList>
            <person name="Sakai H."/>
            <person name="Kawahara Y."/>
            <person name="Matsumoto T."/>
            <person name="Buell C.R."/>
            <person name="Itoh T."/>
        </authorList>
    </citation>
    <scope>NUCLEOTIDE SEQUENCE</scope>
</reference>
<reference evidence="2 4" key="5">
    <citation type="journal article" date="2013" name="Rice">
        <title>Improvement of the Oryza sativa Nipponbare reference genome using next generation sequence and optical map data.</title>
        <authorList>
            <person name="Kawahara Y."/>
            <person name="de la Bastide M."/>
            <person name="Hamilton J.P."/>
            <person name="Kanamori H."/>
            <person name="McCombie W.R."/>
            <person name="Ouyang S."/>
            <person name="Schwartz D.C."/>
            <person name="Tanaka T."/>
            <person name="Wu J."/>
            <person name="Zhou S."/>
            <person name="Childs K.L."/>
            <person name="Davidson R.M."/>
            <person name="Lin H."/>
            <person name="Quesada-Ocampo L."/>
            <person name="Vaillancourt B."/>
            <person name="Sakai H."/>
            <person name="Lee S.S."/>
            <person name="Kim J."/>
            <person name="Numa H."/>
            <person name="Itoh T."/>
            <person name="Buell C.R."/>
            <person name="Matsumoto T."/>
        </authorList>
    </citation>
    <scope>NUCLEOTIDE SEQUENCE [LARGE SCALE GENOMIC DNA]</scope>
    <source>
        <strain evidence="4">cv. Nipponbare</strain>
    </source>
</reference>
<reference evidence="4" key="1">
    <citation type="journal article" date="2005" name="Nature">
        <title>The map-based sequence of the rice genome.</title>
        <authorList>
            <consortium name="International rice genome sequencing project (IRGSP)"/>
            <person name="Matsumoto T."/>
            <person name="Wu J."/>
            <person name="Kanamori H."/>
            <person name="Katayose Y."/>
            <person name="Fujisawa M."/>
            <person name="Namiki N."/>
            <person name="Mizuno H."/>
            <person name="Yamamoto K."/>
            <person name="Antonio B.A."/>
            <person name="Baba T."/>
            <person name="Sakata K."/>
            <person name="Nagamura Y."/>
            <person name="Aoki H."/>
            <person name="Arikawa K."/>
            <person name="Arita K."/>
            <person name="Bito T."/>
            <person name="Chiden Y."/>
            <person name="Fujitsuka N."/>
            <person name="Fukunaka R."/>
            <person name="Hamada M."/>
            <person name="Harada C."/>
            <person name="Hayashi A."/>
            <person name="Hijishita S."/>
            <person name="Honda M."/>
            <person name="Hosokawa S."/>
            <person name="Ichikawa Y."/>
            <person name="Idonuma A."/>
            <person name="Iijima M."/>
            <person name="Ikeda M."/>
            <person name="Ikeno M."/>
            <person name="Ito K."/>
            <person name="Ito S."/>
            <person name="Ito T."/>
            <person name="Ito Y."/>
            <person name="Ito Y."/>
            <person name="Iwabuchi A."/>
            <person name="Kamiya K."/>
            <person name="Karasawa W."/>
            <person name="Kurita K."/>
            <person name="Katagiri S."/>
            <person name="Kikuta A."/>
            <person name="Kobayashi H."/>
            <person name="Kobayashi N."/>
            <person name="Machita K."/>
            <person name="Maehara T."/>
            <person name="Masukawa M."/>
            <person name="Mizubayashi T."/>
            <person name="Mukai Y."/>
            <person name="Nagasaki H."/>
            <person name="Nagata Y."/>
            <person name="Naito S."/>
            <person name="Nakashima M."/>
            <person name="Nakama Y."/>
            <person name="Nakamichi Y."/>
            <person name="Nakamura M."/>
            <person name="Meguro A."/>
            <person name="Negishi M."/>
            <person name="Ohta I."/>
            <person name="Ohta T."/>
            <person name="Okamoto M."/>
            <person name="Ono N."/>
            <person name="Saji S."/>
            <person name="Sakaguchi M."/>
            <person name="Sakai K."/>
            <person name="Shibata M."/>
            <person name="Shimokawa T."/>
            <person name="Song J."/>
            <person name="Takazaki Y."/>
            <person name="Terasawa K."/>
            <person name="Tsugane M."/>
            <person name="Tsuji K."/>
            <person name="Ueda S."/>
            <person name="Waki K."/>
            <person name="Yamagata H."/>
            <person name="Yamamoto M."/>
            <person name="Yamamoto S."/>
            <person name="Yamane H."/>
            <person name="Yoshiki S."/>
            <person name="Yoshihara R."/>
            <person name="Yukawa K."/>
            <person name="Zhong H."/>
            <person name="Yano M."/>
            <person name="Yuan Q."/>
            <person name="Ouyang S."/>
            <person name="Liu J."/>
            <person name="Jones K.M."/>
            <person name="Gansberger K."/>
            <person name="Moffat K."/>
            <person name="Hill J."/>
            <person name="Bera J."/>
            <person name="Fadrosh D."/>
            <person name="Jin S."/>
            <person name="Johri S."/>
            <person name="Kim M."/>
            <person name="Overton L."/>
            <person name="Reardon M."/>
            <person name="Tsitrin T."/>
            <person name="Vuong H."/>
            <person name="Weaver B."/>
            <person name="Ciecko A."/>
            <person name="Tallon L."/>
            <person name="Jackson J."/>
            <person name="Pai G."/>
            <person name="Aken S.V."/>
            <person name="Utterback T."/>
            <person name="Reidmuller S."/>
            <person name="Feldblyum T."/>
            <person name="Hsiao J."/>
            <person name="Zismann V."/>
            <person name="Iobst S."/>
            <person name="de Vazeille A.R."/>
            <person name="Buell C.R."/>
            <person name="Ying K."/>
            <person name="Li Y."/>
            <person name="Lu T."/>
            <person name="Huang Y."/>
            <person name="Zhao Q."/>
            <person name="Feng Q."/>
            <person name="Zhang L."/>
            <person name="Zhu J."/>
            <person name="Weng Q."/>
            <person name="Mu J."/>
            <person name="Lu Y."/>
            <person name="Fan D."/>
            <person name="Liu Y."/>
            <person name="Guan J."/>
            <person name="Zhang Y."/>
            <person name="Yu S."/>
            <person name="Liu X."/>
            <person name="Zhang Y."/>
            <person name="Hong G."/>
            <person name="Han B."/>
            <person name="Choisne N."/>
            <person name="Demange N."/>
            <person name="Orjeda G."/>
            <person name="Samain S."/>
            <person name="Cattolico L."/>
            <person name="Pelletier E."/>
            <person name="Couloux A."/>
            <person name="Segurens B."/>
            <person name="Wincker P."/>
            <person name="D'Hont A."/>
            <person name="Scarpelli C."/>
            <person name="Weissenbach J."/>
            <person name="Salanoubat M."/>
            <person name="Quetier F."/>
            <person name="Yu Y."/>
            <person name="Kim H.R."/>
            <person name="Rambo T."/>
            <person name="Currie J."/>
            <person name="Collura K."/>
            <person name="Luo M."/>
            <person name="Yang T."/>
            <person name="Ammiraju J.S.S."/>
            <person name="Engler F."/>
            <person name="Soderlund C."/>
            <person name="Wing R.A."/>
            <person name="Palmer L.E."/>
            <person name="de la Bastide M."/>
            <person name="Spiegel L."/>
            <person name="Nascimento L."/>
            <person name="Zutavern T."/>
            <person name="O'Shaughnessy A."/>
            <person name="Dike S."/>
            <person name="Dedhia N."/>
            <person name="Preston R."/>
            <person name="Balija V."/>
            <person name="McCombie W.R."/>
            <person name="Chow T."/>
            <person name="Chen H."/>
            <person name="Chung M."/>
            <person name="Chen C."/>
            <person name="Shaw J."/>
            <person name="Wu H."/>
            <person name="Hsiao K."/>
            <person name="Chao Y."/>
            <person name="Chu M."/>
            <person name="Cheng C."/>
            <person name="Hour A."/>
            <person name="Lee P."/>
            <person name="Lin S."/>
            <person name="Lin Y."/>
            <person name="Liou J."/>
            <person name="Liu S."/>
            <person name="Hsing Y."/>
            <person name="Raghuvanshi S."/>
            <person name="Mohanty A."/>
            <person name="Bharti A.K."/>
            <person name="Gaur A."/>
            <person name="Gupta V."/>
            <person name="Kumar D."/>
            <person name="Ravi V."/>
            <person name="Vij S."/>
            <person name="Kapur A."/>
            <person name="Khurana P."/>
            <person name="Khurana P."/>
            <person name="Khurana J.P."/>
            <person name="Tyagi A.K."/>
            <person name="Gaikwad K."/>
            <person name="Singh A."/>
            <person name="Dalal V."/>
            <person name="Srivastava S."/>
            <person name="Dixit A."/>
            <person name="Pal A.K."/>
            <person name="Ghazi I.A."/>
            <person name="Yadav M."/>
            <person name="Pandit A."/>
            <person name="Bhargava A."/>
            <person name="Sureshbabu K."/>
            <person name="Batra K."/>
            <person name="Sharma T.R."/>
            <person name="Mohapatra T."/>
            <person name="Singh N.K."/>
            <person name="Messing J."/>
            <person name="Nelson A.B."/>
            <person name="Fuks G."/>
            <person name="Kavchok S."/>
            <person name="Keizer G."/>
            <person name="Linton E."/>
            <person name="Llaca V."/>
            <person name="Song R."/>
            <person name="Tanyolac B."/>
            <person name="Young S."/>
            <person name="Ho-Il K."/>
            <person name="Hahn J.H."/>
            <person name="Sangsakoo G."/>
            <person name="Vanavichit A."/>
            <person name="de Mattos Luiz.A.T."/>
            <person name="Zimmer P.D."/>
            <person name="Malone G."/>
            <person name="Dellagostin O."/>
            <person name="de Oliveira A.C."/>
            <person name="Bevan M."/>
            <person name="Bancroft I."/>
            <person name="Minx P."/>
            <person name="Cordum H."/>
            <person name="Wilson R."/>
            <person name="Cheng Z."/>
            <person name="Jin W."/>
            <person name="Jiang J."/>
            <person name="Leong S.A."/>
            <person name="Iwama H."/>
            <person name="Gojobori T."/>
            <person name="Itoh T."/>
            <person name="Niimura Y."/>
            <person name="Fujii Y."/>
            <person name="Habara T."/>
            <person name="Sakai H."/>
            <person name="Sato Y."/>
            <person name="Wilson G."/>
            <person name="Kumar K."/>
            <person name="McCouch S."/>
            <person name="Juretic N."/>
            <person name="Hoen D."/>
            <person name="Wright S."/>
            <person name="Bruskiewich R."/>
            <person name="Bureau T."/>
            <person name="Miyao A."/>
            <person name="Hirochika H."/>
            <person name="Nishikawa T."/>
            <person name="Kadowaki K."/>
            <person name="Sugiura M."/>
            <person name="Burr B."/>
            <person name="Sasaki T."/>
        </authorList>
    </citation>
    <scope>NUCLEOTIDE SEQUENCE [LARGE SCALE GENOMIC DNA]</scope>
    <source>
        <strain evidence="4">cv. Nipponbare</strain>
    </source>
</reference>
<proteinExistence type="predicted"/>
<accession>Q0JEE6</accession>
<dbReference type="EMBL" id="AP014960">
    <property type="protein sequence ID" value="BAS88398.1"/>
    <property type="molecule type" value="Genomic_DNA"/>
</dbReference>
<reference evidence="3" key="3">
    <citation type="submission" date="2008-12" db="EMBL/GenBank/DDBJ databases">
        <title>Improved gene annotation of the rice (Oryza sativa) genomes.</title>
        <authorList>
            <person name="Wang J."/>
            <person name="Li R."/>
            <person name="Fan W."/>
            <person name="Huang Q."/>
            <person name="Zhang J."/>
            <person name="Zhou Y."/>
            <person name="Hu Y."/>
            <person name="Zi S."/>
            <person name="Li J."/>
            <person name="Ni P."/>
            <person name="Zheng H."/>
            <person name="Zhang Y."/>
            <person name="Zhao M."/>
            <person name="Hao Q."/>
            <person name="McDermott J."/>
            <person name="Samudrala R."/>
            <person name="Kristiansen K."/>
            <person name="Wong G.K.-S."/>
        </authorList>
    </citation>
    <scope>NUCLEOTIDE SEQUENCE</scope>
</reference>
<evidence type="ECO:0000313" key="2">
    <source>
        <dbReference type="EMBL" id="BAS88398.1"/>
    </source>
</evidence>
<evidence type="ECO:0000313" key="4">
    <source>
        <dbReference type="Proteomes" id="UP000059680"/>
    </source>
</evidence>
<dbReference type="PaxDb" id="39947-Q0JEE6"/>
<dbReference type="PROSITE" id="PS51257">
    <property type="entry name" value="PROKAR_LIPOPROTEIN"/>
    <property type="match status" value="1"/>
</dbReference>
<name>A0A0P0W8L9_ORYSJ</name>